<sequence length="534" mass="60450">MDGLRTRPASTSSMPAQRQTRPSTCLERNLILAPEGRPAPIYARAESPRVYPNGSGIQKQSNSSGQAPVFPAATPNISNAAPTDKELIARESTKPNPEAKRDFYCKQYLLLREMKFFSYLAERAATSNQVDIDVHCDIEVFEWLMMFITRQRPALEPKSVVSILISSNFLQMDSLQDVCLQYIHDRINEIIRVPIDLNCISKPLLSRLSALFTLSELDAIVDPKDKLMSKLHMHKISDLMVPSNETKLLSHTEQIFAALSTPHSMPPASENLQPSETNPLENTTKAVFRRCKLCSKVYPKHEESRLVCEDAVFMTDSRGEIICTHNADDKFSFNAWVADLVINGLEWRQNLGLVAVRRLYVVQEASFRSSEKTSDLHKGRYLCCGEPVYKFNPFQASKGCSLTQHAFSEEWKESATYHMFESHFNLVVNAFPETLTADAQKDTTGTTVLISDVRCFRILGTWTEEMYHHIDDTHVEHSITAPQGFIAADAKVPHPAPVRTVPKNLEIYLQREEDANRMQSMTRQCLSLRSVHNQ</sequence>
<name>A0A507FSQ8_9FUNG</name>
<proteinExistence type="predicted"/>
<dbReference type="Gene3D" id="3.30.710.10">
    <property type="entry name" value="Potassium Channel Kv1.1, Chain A"/>
    <property type="match status" value="1"/>
</dbReference>
<dbReference type="SUPFAM" id="SSF54695">
    <property type="entry name" value="POZ domain"/>
    <property type="match status" value="1"/>
</dbReference>
<dbReference type="EMBL" id="QEAP01000007">
    <property type="protein sequence ID" value="TPX78216.1"/>
    <property type="molecule type" value="Genomic_DNA"/>
</dbReference>
<dbReference type="AlphaFoldDB" id="A0A507FSQ8"/>
<dbReference type="Proteomes" id="UP000320333">
    <property type="component" value="Unassembled WGS sequence"/>
</dbReference>
<gene>
    <name evidence="3" type="ORF">CcCBS67573_g00519</name>
</gene>
<comment type="caution">
    <text evidence="3">The sequence shown here is derived from an EMBL/GenBank/DDBJ whole genome shotgun (WGS) entry which is preliminary data.</text>
</comment>
<feature type="region of interest" description="Disordered" evidence="1">
    <location>
        <begin position="1"/>
        <end position="25"/>
    </location>
</feature>
<dbReference type="InterPro" id="IPR011333">
    <property type="entry name" value="SKP1/BTB/POZ_sf"/>
</dbReference>
<organism evidence="3 4">
    <name type="scientific">Chytriomyces confervae</name>
    <dbReference type="NCBI Taxonomy" id="246404"/>
    <lineage>
        <taxon>Eukaryota</taxon>
        <taxon>Fungi</taxon>
        <taxon>Fungi incertae sedis</taxon>
        <taxon>Chytridiomycota</taxon>
        <taxon>Chytridiomycota incertae sedis</taxon>
        <taxon>Chytridiomycetes</taxon>
        <taxon>Chytridiales</taxon>
        <taxon>Chytriomycetaceae</taxon>
        <taxon>Chytriomyces</taxon>
    </lineage>
</organism>
<dbReference type="OrthoDB" id="550012at2759"/>
<protein>
    <recommendedName>
        <fullName evidence="2">SANT and BTB domain-containing protein</fullName>
    </recommendedName>
</protein>
<dbReference type="PANTHER" id="PTHR20946:SF0">
    <property type="entry name" value="SANT AND BTB DOMAIN REGULATOR OF CLASS SWITCH RECOMBINATION"/>
    <property type="match status" value="1"/>
</dbReference>
<reference evidence="3 4" key="1">
    <citation type="journal article" date="2019" name="Sci. Rep.">
        <title>Comparative genomics of chytrid fungi reveal insights into the obligate biotrophic and pathogenic lifestyle of Synchytrium endobioticum.</title>
        <authorList>
            <person name="van de Vossenberg B.T.L.H."/>
            <person name="Warris S."/>
            <person name="Nguyen H.D.T."/>
            <person name="van Gent-Pelzer M.P.E."/>
            <person name="Joly D.L."/>
            <person name="van de Geest H.C."/>
            <person name="Bonants P.J.M."/>
            <person name="Smith D.S."/>
            <person name="Levesque C.A."/>
            <person name="van der Lee T.A.J."/>
        </authorList>
    </citation>
    <scope>NUCLEOTIDE SEQUENCE [LARGE SCALE GENOMIC DNA]</scope>
    <source>
        <strain evidence="3 4">CBS 675.73</strain>
    </source>
</reference>
<dbReference type="InterPro" id="IPR045902">
    <property type="entry name" value="SANBR-like"/>
</dbReference>
<evidence type="ECO:0000259" key="2">
    <source>
        <dbReference type="Pfam" id="PF11822"/>
    </source>
</evidence>
<dbReference type="Pfam" id="PF11822">
    <property type="entry name" value="BTB_SANBR"/>
    <property type="match status" value="1"/>
</dbReference>
<accession>A0A507FSQ8</accession>
<feature type="compositionally biased region" description="Polar residues" evidence="1">
    <location>
        <begin position="8"/>
        <end position="23"/>
    </location>
</feature>
<dbReference type="PANTHER" id="PTHR20946">
    <property type="entry name" value="SANT AND BTB DOMAIN REGULATOR OF CLASS SWITCH RECOMBINATION"/>
    <property type="match status" value="1"/>
</dbReference>
<dbReference type="STRING" id="246404.A0A507FSQ8"/>
<evidence type="ECO:0000313" key="4">
    <source>
        <dbReference type="Proteomes" id="UP000320333"/>
    </source>
</evidence>
<feature type="domain" description="SANT and BTB" evidence="2">
    <location>
        <begin position="98"/>
        <end position="180"/>
    </location>
</feature>
<evidence type="ECO:0000313" key="3">
    <source>
        <dbReference type="EMBL" id="TPX78216.1"/>
    </source>
</evidence>
<evidence type="ECO:0000256" key="1">
    <source>
        <dbReference type="SAM" id="MobiDB-lite"/>
    </source>
</evidence>
<keyword evidence="4" id="KW-1185">Reference proteome</keyword>
<dbReference type="InterPro" id="IPR021777">
    <property type="entry name" value="SANBR_BTB"/>
</dbReference>